<comment type="caution">
    <text evidence="1">The sequence shown here is derived from an EMBL/GenBank/DDBJ whole genome shotgun (WGS) entry which is preliminary data.</text>
</comment>
<dbReference type="PATRIC" id="fig|68892.8.peg.228"/>
<evidence type="ECO:0000313" key="2">
    <source>
        <dbReference type="Proteomes" id="UP000072578"/>
    </source>
</evidence>
<reference evidence="1 2" key="1">
    <citation type="submission" date="2016-01" db="EMBL/GenBank/DDBJ databases">
        <title>Highly variable Streptococcus oralis are common among viridans streptococci isolated from primates.</title>
        <authorList>
            <person name="Denapaite D."/>
            <person name="Rieger M."/>
            <person name="Koendgen S."/>
            <person name="Brueckner R."/>
            <person name="Ochigava I."/>
            <person name="Kappeler P."/>
            <person name="Maetz-Rensing K."/>
            <person name="Leendertz F."/>
            <person name="Hakenbeck R."/>
        </authorList>
    </citation>
    <scope>NUCLEOTIDE SEQUENCE [LARGE SCALE GENOMIC DNA]</scope>
    <source>
        <strain evidence="1 2">DD18</strain>
    </source>
</reference>
<dbReference type="EMBL" id="LQZF01000022">
    <property type="protein sequence ID" value="KXU14913.1"/>
    <property type="molecule type" value="Genomic_DNA"/>
</dbReference>
<dbReference type="AlphaFoldDB" id="A0A139RJH3"/>
<dbReference type="Proteomes" id="UP000072578">
    <property type="component" value="Unassembled WGS sequence"/>
</dbReference>
<evidence type="ECO:0000313" key="1">
    <source>
        <dbReference type="EMBL" id="KXU14913.1"/>
    </source>
</evidence>
<accession>A0A139RJH3</accession>
<organism evidence="1 2">
    <name type="scientific">Streptococcus infantis</name>
    <dbReference type="NCBI Taxonomy" id="68892"/>
    <lineage>
        <taxon>Bacteria</taxon>
        <taxon>Bacillati</taxon>
        <taxon>Bacillota</taxon>
        <taxon>Bacilli</taxon>
        <taxon>Lactobacillales</taxon>
        <taxon>Streptococcaceae</taxon>
        <taxon>Streptococcus</taxon>
    </lineage>
</organism>
<protein>
    <submittedName>
        <fullName evidence="1">Uncharacterized protein</fullName>
    </submittedName>
</protein>
<sequence>MFSTVIVEDCEGLVDEFSIEFDDELVDEFSIEFDDELVELDEFSVFVDDCSLDFSVVFSTIVVLVEDGEAVVGLLS</sequence>
<proteinExistence type="predicted"/>
<name>A0A139RJH3_9STRE</name>
<gene>
    <name evidence="1" type="ORF">SINDD18_00194</name>
</gene>